<accession>A0A8H7D4D3</accession>
<keyword evidence="9" id="KW-0472">Membrane</keyword>
<dbReference type="InterPro" id="IPR050364">
    <property type="entry name" value="Cytochrome_P450_fung"/>
</dbReference>
<comment type="similarity">
    <text evidence="3">Belongs to the cytochrome P450 family.</text>
</comment>
<evidence type="ECO:0000313" key="10">
    <source>
        <dbReference type="EMBL" id="KAF7358526.1"/>
    </source>
</evidence>
<sequence>MATHNNPLFSAALGILALCLGVALRSLRSTAKLRKIMPPGPPGLPFLGNLFQLPQFQWLRFTEWKAQYGPIISLDLGGQPVVVLNSYQVASDLLDNRSAIYSDRPRFIMGSEILTGSMLIAFMTYGDPWKKLRRAAHDGLTRQVSASYTPIQEREASILVKSMIEQPSLWDQNLRRKAFFAINLHLLTVASRSAASGLLGVVYGLPSLDSTDDPLITRVDDFIRRLVRATLPGTFLVEIFPVMKRLPSWMAKWKKEGLEWHRKDTILFQGIMNDAKDLARSGSLSPCFAGHLIENPRDLTEKESAWVAATMFGAGSETVAAALCFFILAMTLYPNVMRTAQAELDAVVGRDRMPSFSDRANLPYIEAIVKEVLRWRPVGPLGLPRRSVKDDWYNGYFIPKGTLVLYNV</sequence>
<feature type="transmembrane region" description="Helical" evidence="9">
    <location>
        <begin position="305"/>
        <end position="328"/>
    </location>
</feature>
<protein>
    <submittedName>
        <fullName evidence="10">Cytochrome P450</fullName>
    </submittedName>
</protein>
<gene>
    <name evidence="10" type="ORF">MVEN_00903500</name>
</gene>
<evidence type="ECO:0000256" key="1">
    <source>
        <dbReference type="ARBA" id="ARBA00001971"/>
    </source>
</evidence>
<organism evidence="10 11">
    <name type="scientific">Mycena venus</name>
    <dbReference type="NCBI Taxonomy" id="2733690"/>
    <lineage>
        <taxon>Eukaryota</taxon>
        <taxon>Fungi</taxon>
        <taxon>Dikarya</taxon>
        <taxon>Basidiomycota</taxon>
        <taxon>Agaricomycotina</taxon>
        <taxon>Agaricomycetes</taxon>
        <taxon>Agaricomycetidae</taxon>
        <taxon>Agaricales</taxon>
        <taxon>Marasmiineae</taxon>
        <taxon>Mycenaceae</taxon>
        <taxon>Mycena</taxon>
    </lineage>
</organism>
<dbReference type="PANTHER" id="PTHR46300">
    <property type="entry name" value="P450, PUTATIVE (EUROFUNG)-RELATED-RELATED"/>
    <property type="match status" value="1"/>
</dbReference>
<keyword evidence="7" id="KW-0408">Iron</keyword>
<dbReference type="InterPro" id="IPR036396">
    <property type="entry name" value="Cyt_P450_sf"/>
</dbReference>
<evidence type="ECO:0000256" key="4">
    <source>
        <dbReference type="ARBA" id="ARBA00022617"/>
    </source>
</evidence>
<keyword evidence="4" id="KW-0349">Heme</keyword>
<evidence type="ECO:0000313" key="11">
    <source>
        <dbReference type="Proteomes" id="UP000620124"/>
    </source>
</evidence>
<name>A0A8H7D4D3_9AGAR</name>
<dbReference type="Proteomes" id="UP000620124">
    <property type="component" value="Unassembled WGS sequence"/>
</dbReference>
<comment type="caution">
    <text evidence="10">The sequence shown here is derived from an EMBL/GenBank/DDBJ whole genome shotgun (WGS) entry which is preliminary data.</text>
</comment>
<evidence type="ECO:0000256" key="3">
    <source>
        <dbReference type="ARBA" id="ARBA00010617"/>
    </source>
</evidence>
<keyword evidence="11" id="KW-1185">Reference proteome</keyword>
<evidence type="ECO:0000256" key="6">
    <source>
        <dbReference type="ARBA" id="ARBA00023002"/>
    </source>
</evidence>
<dbReference type="PANTHER" id="PTHR46300:SF1">
    <property type="entry name" value="P450, PUTATIVE (EUROFUNG)-RELATED"/>
    <property type="match status" value="1"/>
</dbReference>
<dbReference type="GO" id="GO:0016705">
    <property type="term" value="F:oxidoreductase activity, acting on paired donors, with incorporation or reduction of molecular oxygen"/>
    <property type="evidence" value="ECO:0007669"/>
    <property type="project" value="InterPro"/>
</dbReference>
<dbReference type="Gene3D" id="1.10.630.10">
    <property type="entry name" value="Cytochrome P450"/>
    <property type="match status" value="1"/>
</dbReference>
<feature type="transmembrane region" description="Helical" evidence="9">
    <location>
        <begin position="6"/>
        <end position="27"/>
    </location>
</feature>
<dbReference type="InterPro" id="IPR001128">
    <property type="entry name" value="Cyt_P450"/>
</dbReference>
<dbReference type="CDD" id="cd11065">
    <property type="entry name" value="CYP64-like"/>
    <property type="match status" value="1"/>
</dbReference>
<dbReference type="AlphaFoldDB" id="A0A8H7D4D3"/>
<reference evidence="10" key="1">
    <citation type="submission" date="2020-05" db="EMBL/GenBank/DDBJ databases">
        <title>Mycena genomes resolve the evolution of fungal bioluminescence.</title>
        <authorList>
            <person name="Tsai I.J."/>
        </authorList>
    </citation>
    <scope>NUCLEOTIDE SEQUENCE</scope>
    <source>
        <strain evidence="10">CCC161011</strain>
    </source>
</reference>
<evidence type="ECO:0000256" key="5">
    <source>
        <dbReference type="ARBA" id="ARBA00022723"/>
    </source>
</evidence>
<keyword evidence="9" id="KW-0812">Transmembrane</keyword>
<dbReference type="SUPFAM" id="SSF48264">
    <property type="entry name" value="Cytochrome P450"/>
    <property type="match status" value="1"/>
</dbReference>
<proteinExistence type="inferred from homology"/>
<evidence type="ECO:0000256" key="9">
    <source>
        <dbReference type="SAM" id="Phobius"/>
    </source>
</evidence>
<dbReference type="InterPro" id="IPR002401">
    <property type="entry name" value="Cyt_P450_E_grp-I"/>
</dbReference>
<keyword evidence="6" id="KW-0560">Oxidoreductase</keyword>
<keyword evidence="5" id="KW-0479">Metal-binding</keyword>
<dbReference type="GO" id="GO:0020037">
    <property type="term" value="F:heme binding"/>
    <property type="evidence" value="ECO:0007669"/>
    <property type="project" value="InterPro"/>
</dbReference>
<evidence type="ECO:0000256" key="8">
    <source>
        <dbReference type="ARBA" id="ARBA00023033"/>
    </source>
</evidence>
<evidence type="ECO:0000256" key="2">
    <source>
        <dbReference type="ARBA" id="ARBA00005179"/>
    </source>
</evidence>
<evidence type="ECO:0000256" key="7">
    <source>
        <dbReference type="ARBA" id="ARBA00023004"/>
    </source>
</evidence>
<dbReference type="EMBL" id="JACAZI010000006">
    <property type="protein sequence ID" value="KAF7358526.1"/>
    <property type="molecule type" value="Genomic_DNA"/>
</dbReference>
<feature type="transmembrane region" description="Helical" evidence="9">
    <location>
        <begin position="178"/>
        <end position="205"/>
    </location>
</feature>
<dbReference type="PRINTS" id="PR00463">
    <property type="entry name" value="EP450I"/>
</dbReference>
<dbReference type="Pfam" id="PF00067">
    <property type="entry name" value="p450"/>
    <property type="match status" value="1"/>
</dbReference>
<keyword evidence="9" id="KW-1133">Transmembrane helix</keyword>
<dbReference type="GO" id="GO:0004497">
    <property type="term" value="F:monooxygenase activity"/>
    <property type="evidence" value="ECO:0007669"/>
    <property type="project" value="UniProtKB-KW"/>
</dbReference>
<comment type="cofactor">
    <cofactor evidence="1">
        <name>heme</name>
        <dbReference type="ChEBI" id="CHEBI:30413"/>
    </cofactor>
</comment>
<comment type="pathway">
    <text evidence="2">Secondary metabolite biosynthesis.</text>
</comment>
<dbReference type="OrthoDB" id="2789670at2759"/>
<dbReference type="GO" id="GO:0005506">
    <property type="term" value="F:iron ion binding"/>
    <property type="evidence" value="ECO:0007669"/>
    <property type="project" value="InterPro"/>
</dbReference>
<keyword evidence="8" id="KW-0503">Monooxygenase</keyword>